<dbReference type="InterPro" id="IPR011707">
    <property type="entry name" value="Cu-oxidase-like_N"/>
</dbReference>
<dbReference type="Proteomes" id="UP001500141">
    <property type="component" value="Unassembled WGS sequence"/>
</dbReference>
<name>A0ABP9A6H2_9FLAO</name>
<dbReference type="SUPFAM" id="SSF49503">
    <property type="entry name" value="Cupredoxins"/>
    <property type="match status" value="1"/>
</dbReference>
<evidence type="ECO:0000313" key="3">
    <source>
        <dbReference type="Proteomes" id="UP001500141"/>
    </source>
</evidence>
<dbReference type="Pfam" id="PF07732">
    <property type="entry name" value="Cu-oxidase_3"/>
    <property type="match status" value="1"/>
</dbReference>
<comment type="caution">
    <text evidence="2">The sequence shown here is derived from an EMBL/GenBank/DDBJ whole genome shotgun (WGS) entry which is preliminary data.</text>
</comment>
<feature type="domain" description="Plastocyanin-like" evidence="1">
    <location>
        <begin position="59"/>
        <end position="154"/>
    </location>
</feature>
<keyword evidence="3" id="KW-1185">Reference proteome</keyword>
<reference evidence="3" key="1">
    <citation type="journal article" date="2019" name="Int. J. Syst. Evol. Microbiol.">
        <title>The Global Catalogue of Microorganisms (GCM) 10K type strain sequencing project: providing services to taxonomists for standard genome sequencing and annotation.</title>
        <authorList>
            <consortium name="The Broad Institute Genomics Platform"/>
            <consortium name="The Broad Institute Genome Sequencing Center for Infectious Disease"/>
            <person name="Wu L."/>
            <person name="Ma J."/>
        </authorList>
    </citation>
    <scope>NUCLEOTIDE SEQUENCE [LARGE SCALE GENOMIC DNA]</scope>
    <source>
        <strain evidence="3">JCM 18198</strain>
    </source>
</reference>
<evidence type="ECO:0000313" key="2">
    <source>
        <dbReference type="EMBL" id="GAA4773865.1"/>
    </source>
</evidence>
<dbReference type="Gene3D" id="2.60.40.420">
    <property type="entry name" value="Cupredoxins - blue copper proteins"/>
    <property type="match status" value="1"/>
</dbReference>
<sequence length="313" mass="36107">MKKLFTILVFYIFLLWITPLFSQKEQLIIGRTTGILFLNNKKSIRTFGFTNSLSGQVTLPGHIISAKVGDSVHLDFWNISQGNPVSLYCKEIDFLQRDSNHEIMVKKEPVHHMEHGYYSFLAKKTGTYLYYSPENYPFHLQAGMFGLIIIKSPNTYSQSVTSMEEVLWCSHEIDTEWHTDDLMGTEYDPSNKPIIIPRYAPNYFCINGENSKKVKGLLDRNNNHKTILIRLVNAGLYLHSVQFPSKVKLQINNGIDSNFNQKTKENKIFIASGETIELLANLEDVSAKEKIFYQFIEPETQKECFRAEIPVLY</sequence>
<protein>
    <recommendedName>
        <fullName evidence="1">Plastocyanin-like domain-containing protein</fullName>
    </recommendedName>
</protein>
<gene>
    <name evidence="2" type="ORF">GCM10023230_25720</name>
</gene>
<accession>A0ABP9A6H2</accession>
<dbReference type="RefSeq" id="WP_264542544.1">
    <property type="nucleotide sequence ID" value="NZ_BAABIP010000020.1"/>
</dbReference>
<dbReference type="InterPro" id="IPR008972">
    <property type="entry name" value="Cupredoxin"/>
</dbReference>
<organism evidence="2 3">
    <name type="scientific">Flavobacterium hankyongi</name>
    <dbReference type="NCBI Taxonomy" id="1176532"/>
    <lineage>
        <taxon>Bacteria</taxon>
        <taxon>Pseudomonadati</taxon>
        <taxon>Bacteroidota</taxon>
        <taxon>Flavobacteriia</taxon>
        <taxon>Flavobacteriales</taxon>
        <taxon>Flavobacteriaceae</taxon>
        <taxon>Flavobacterium</taxon>
    </lineage>
</organism>
<evidence type="ECO:0000259" key="1">
    <source>
        <dbReference type="Pfam" id="PF07732"/>
    </source>
</evidence>
<dbReference type="EMBL" id="BAABIP010000020">
    <property type="protein sequence ID" value="GAA4773865.1"/>
    <property type="molecule type" value="Genomic_DNA"/>
</dbReference>
<proteinExistence type="predicted"/>